<feature type="compositionally biased region" description="Polar residues" evidence="1">
    <location>
        <begin position="154"/>
        <end position="166"/>
    </location>
</feature>
<evidence type="ECO:0000256" key="1">
    <source>
        <dbReference type="SAM" id="MobiDB-lite"/>
    </source>
</evidence>
<keyword evidence="3" id="KW-1185">Reference proteome</keyword>
<feature type="compositionally biased region" description="Polar residues" evidence="1">
    <location>
        <begin position="197"/>
        <end position="207"/>
    </location>
</feature>
<feature type="region of interest" description="Disordered" evidence="1">
    <location>
        <begin position="39"/>
        <end position="62"/>
    </location>
</feature>
<feature type="compositionally biased region" description="Basic and acidic residues" evidence="1">
    <location>
        <begin position="180"/>
        <end position="196"/>
    </location>
</feature>
<accession>A0A4Z2EJD0</accession>
<dbReference type="EMBL" id="SRLO01006324">
    <property type="protein sequence ID" value="TNN28878.1"/>
    <property type="molecule type" value="Genomic_DNA"/>
</dbReference>
<evidence type="ECO:0000313" key="2">
    <source>
        <dbReference type="EMBL" id="TNN28878.1"/>
    </source>
</evidence>
<organism evidence="2 3">
    <name type="scientific">Liparis tanakae</name>
    <name type="common">Tanaka's snailfish</name>
    <dbReference type="NCBI Taxonomy" id="230148"/>
    <lineage>
        <taxon>Eukaryota</taxon>
        <taxon>Metazoa</taxon>
        <taxon>Chordata</taxon>
        <taxon>Craniata</taxon>
        <taxon>Vertebrata</taxon>
        <taxon>Euteleostomi</taxon>
        <taxon>Actinopterygii</taxon>
        <taxon>Neopterygii</taxon>
        <taxon>Teleostei</taxon>
        <taxon>Neoteleostei</taxon>
        <taxon>Acanthomorphata</taxon>
        <taxon>Eupercaria</taxon>
        <taxon>Perciformes</taxon>
        <taxon>Cottioidei</taxon>
        <taxon>Cottales</taxon>
        <taxon>Liparidae</taxon>
        <taxon>Liparis</taxon>
    </lineage>
</organism>
<name>A0A4Z2EJD0_9TELE</name>
<comment type="caution">
    <text evidence="2">The sequence shown here is derived from an EMBL/GenBank/DDBJ whole genome shotgun (WGS) entry which is preliminary data.</text>
</comment>
<proteinExistence type="predicted"/>
<feature type="region of interest" description="Disordered" evidence="1">
    <location>
        <begin position="136"/>
        <end position="218"/>
    </location>
</feature>
<reference evidence="2 3" key="1">
    <citation type="submission" date="2019-03" db="EMBL/GenBank/DDBJ databases">
        <title>First draft genome of Liparis tanakae, snailfish: a comprehensive survey of snailfish specific genes.</title>
        <authorList>
            <person name="Kim W."/>
            <person name="Song I."/>
            <person name="Jeong J.-H."/>
            <person name="Kim D."/>
            <person name="Kim S."/>
            <person name="Ryu S."/>
            <person name="Song J.Y."/>
            <person name="Lee S.K."/>
        </authorList>
    </citation>
    <scope>NUCLEOTIDE SEQUENCE [LARGE SCALE GENOMIC DNA]</scope>
    <source>
        <tissue evidence="2">Muscle</tissue>
    </source>
</reference>
<feature type="compositionally biased region" description="Low complexity" evidence="1">
    <location>
        <begin position="208"/>
        <end position="218"/>
    </location>
</feature>
<dbReference type="Proteomes" id="UP000314294">
    <property type="component" value="Unassembled WGS sequence"/>
</dbReference>
<gene>
    <name evidence="2" type="ORF">EYF80_060977</name>
</gene>
<protein>
    <submittedName>
        <fullName evidence="2">Uncharacterized protein</fullName>
    </submittedName>
</protein>
<feature type="region of interest" description="Disordered" evidence="1">
    <location>
        <begin position="233"/>
        <end position="264"/>
    </location>
</feature>
<dbReference type="AlphaFoldDB" id="A0A4Z2EJD0"/>
<evidence type="ECO:0000313" key="3">
    <source>
        <dbReference type="Proteomes" id="UP000314294"/>
    </source>
</evidence>
<sequence>MYASSSARMNHSYSSRWWSCMYFSIMNDFFCGGYESSTSGSETTGTGTGPRTAPVPSLEKNSTFPGMELTQVRYAATARDRTYFFARNRFGLPAGLPVSPLPLPNTRSSSRPSGSFAAAAAGALRTVDPPWRRVHAGGFPAVPSRPRGARSQEDTVNPSSTPSSTAPHGLRGFMAGRPAGRLERQRSGVNHVDNRTRSPSPGHTRCQSYVPSPGRVPSPVRVPVAPRLTVLTMNPFTGPSQPIGGAAVTSRDEGRAQAAPLQPH</sequence>